<organism evidence="2">
    <name type="scientific">Nicotiana tabacum</name>
    <name type="common">Common tobacco</name>
    <dbReference type="NCBI Taxonomy" id="4097"/>
    <lineage>
        <taxon>Eukaryota</taxon>
        <taxon>Viridiplantae</taxon>
        <taxon>Streptophyta</taxon>
        <taxon>Embryophyta</taxon>
        <taxon>Tracheophyta</taxon>
        <taxon>Spermatophyta</taxon>
        <taxon>Magnoliopsida</taxon>
        <taxon>eudicotyledons</taxon>
        <taxon>Gunneridae</taxon>
        <taxon>Pentapetalae</taxon>
        <taxon>asterids</taxon>
        <taxon>lamiids</taxon>
        <taxon>Solanales</taxon>
        <taxon>Solanaceae</taxon>
        <taxon>Nicotianoideae</taxon>
        <taxon>Nicotianeae</taxon>
        <taxon>Nicotiana</taxon>
    </lineage>
</organism>
<protein>
    <recommendedName>
        <fullName evidence="1">FGAR-AT PurM N-terminal-like domain-containing protein</fullName>
    </recommendedName>
</protein>
<dbReference type="KEGG" id="nta:3205217"/>
<dbReference type="PaxDb" id="4097-Q5M9Y1"/>
<evidence type="ECO:0000259" key="1">
    <source>
        <dbReference type="Pfam" id="PF22689"/>
    </source>
</evidence>
<dbReference type="GeneID" id="3205217"/>
<dbReference type="AlphaFoldDB" id="Q5M9Y1"/>
<evidence type="ECO:0000313" key="2">
    <source>
        <dbReference type="EMBL" id="BAD83497.1"/>
    </source>
</evidence>
<reference evidence="5" key="3">
    <citation type="submission" date="2025-04" db="UniProtKB">
        <authorList>
            <consortium name="RefSeq"/>
        </authorList>
    </citation>
    <scope>IDENTIFICATION</scope>
    <source>
        <tissue evidence="5">Leaf</tissue>
    </source>
</reference>
<dbReference type="InterPro" id="IPR055181">
    <property type="entry name" value="FGAR-AT_PurM_N-like"/>
</dbReference>
<dbReference type="RefSeq" id="YP_173432.1">
    <property type="nucleotide sequence ID" value="NC_006581.1"/>
</dbReference>
<dbReference type="Proteomes" id="UP000790787">
    <property type="component" value="Mitochondrion MT"/>
</dbReference>
<dbReference type="PANTHER" id="PTHR10099">
    <property type="entry name" value="PHOSPHORIBOSYLFORMYLGLYCINAMIDINE SYNTHASE"/>
    <property type="match status" value="1"/>
</dbReference>
<dbReference type="OrthoDB" id="1739483at2759"/>
<keyword evidence="2 5" id="KW-0496">Mitochondrion</keyword>
<name>Q5M9Y1_TOBAC</name>
<evidence type="ECO:0000313" key="3">
    <source>
        <dbReference type="Proteomes" id="UP000084051"/>
    </source>
</evidence>
<reference evidence="2 3" key="2">
    <citation type="journal article" date="2005" name="Mol. Genet. Genomics">
        <title>The complete nucleotide sequence and multipartite organization of the tobacco mitochondrial genome: comparative analysis of mitochondrial genomes in higher plants.</title>
        <authorList>
            <person name="Sugiyama Y."/>
            <person name="Watase Y."/>
            <person name="Nagase M."/>
            <person name="Makita N."/>
            <person name="Yagura S."/>
            <person name="Hirai A."/>
            <person name="Sugiura M."/>
        </authorList>
    </citation>
    <scope>NUCLEOTIDE SEQUENCE</scope>
    <source>
        <strain evidence="3">cv. TN90</strain>
        <tissue evidence="2 5">Leaf</tissue>
    </source>
</reference>
<dbReference type="STRING" id="4097.Q5M9Y1"/>
<proteinExistence type="predicted"/>
<keyword evidence="4" id="KW-1185">Reference proteome</keyword>
<dbReference type="PANTHER" id="PTHR10099:SF1">
    <property type="entry name" value="PHOSPHORIBOSYLFORMYLGLYCINAMIDINE SYNTHASE"/>
    <property type="match status" value="1"/>
</dbReference>
<reference evidence="5" key="1">
    <citation type="submission" date="2004-12" db="EMBL/GenBank/DDBJ databases">
        <authorList>
            <consortium name="NCBI Genome Project"/>
        </authorList>
    </citation>
    <scope>NUCLEOTIDE SEQUENCE</scope>
    <source>
        <tissue evidence="5">Leaf</tissue>
    </source>
</reference>
<dbReference type="Gene3D" id="3.30.1330.10">
    <property type="entry name" value="PurM-like, N-terminal domain"/>
    <property type="match status" value="1"/>
</dbReference>
<accession>Q5M9Y1</accession>
<evidence type="ECO:0000313" key="4">
    <source>
        <dbReference type="Proteomes" id="UP000790787"/>
    </source>
</evidence>
<dbReference type="SUPFAM" id="SSF55326">
    <property type="entry name" value="PurM N-terminal domain-like"/>
    <property type="match status" value="1"/>
</dbReference>
<feature type="domain" description="FGAR-AT PurM N-terminal-like" evidence="1">
    <location>
        <begin position="2"/>
        <end position="90"/>
    </location>
</feature>
<geneLocation type="mitochondrion" evidence="2 5"/>
<evidence type="ECO:0000313" key="5">
    <source>
        <dbReference type="RefSeq" id="YP_173432.1"/>
    </source>
</evidence>
<dbReference type="EMBL" id="BA000042">
    <property type="protein sequence ID" value="BAD83497.1"/>
    <property type="molecule type" value="Genomic_DNA"/>
</dbReference>
<sequence length="114" mass="11782">MARLAVGEALTNLVWAKVTSLSDVKASGNWMYAAKLDGEGAAIYDAALALSEAMIELGIAIDGGKDSLSMAAHASGDLVKATGNLVISTYVTGKPTNKRDFLSCLGYSIADIVD</sequence>
<dbReference type="Pfam" id="PF22689">
    <property type="entry name" value="FGAR-AT_PurM_N-like"/>
    <property type="match status" value="1"/>
</dbReference>
<dbReference type="InterPro" id="IPR036921">
    <property type="entry name" value="PurM-like_N_sf"/>
</dbReference>
<dbReference type="SMR" id="Q5M9Y1"/>
<gene>
    <name evidence="2 5" type="primary">orf114a</name>
    <name evidence="5" type="ORF">NitaMp093</name>
</gene>